<sequence>MKTQFVVLMVAIVFLQLLSQSEAFITGLLNTLSNMFGKRDLRNLDLDQFDDMFDQPEISAADMKFLQDLLR</sequence>
<keyword evidence="1" id="KW-0732">Signal</keyword>
<protein>
    <submittedName>
        <fullName evidence="2">Antimicrobial peptide</fullName>
    </submittedName>
</protein>
<feature type="chain" id="PRO_5010855183" evidence="1">
    <location>
        <begin position="24"/>
        <end position="71"/>
    </location>
</feature>
<proteinExistence type="predicted"/>
<evidence type="ECO:0000256" key="1">
    <source>
        <dbReference type="SAM" id="SignalP"/>
    </source>
</evidence>
<feature type="signal peptide" evidence="1">
    <location>
        <begin position="1"/>
        <end position="23"/>
    </location>
</feature>
<dbReference type="AlphaFoldDB" id="A0A1W7RAZ2"/>
<organism evidence="2">
    <name type="scientific">Hadrurus spadix</name>
    <dbReference type="NCBI Taxonomy" id="141984"/>
    <lineage>
        <taxon>Eukaryota</taxon>
        <taxon>Metazoa</taxon>
        <taxon>Ecdysozoa</taxon>
        <taxon>Arthropoda</taxon>
        <taxon>Chelicerata</taxon>
        <taxon>Arachnida</taxon>
        <taxon>Scorpiones</taxon>
        <taxon>Iurida</taxon>
        <taxon>Iuroidea</taxon>
        <taxon>Hadrurus</taxon>
    </lineage>
</organism>
<dbReference type="EMBL" id="GFAH01000064">
    <property type="protein sequence ID" value="JAV48325.1"/>
    <property type="molecule type" value="Transcribed_RNA"/>
</dbReference>
<evidence type="ECO:0000313" key="2">
    <source>
        <dbReference type="EMBL" id="JAV48325.1"/>
    </source>
</evidence>
<accession>A0A1W7RAZ2</accession>
<reference evidence="2" key="1">
    <citation type="submission" date="2016-11" db="EMBL/GenBank/DDBJ databases">
        <title>Venom-gland transcriptomics and venom proteomics of the black-back scorpion (Hadrurus spadix) reveal detectability challenges and an unexplored realm of animal toxin diversity.</title>
        <authorList>
            <person name="Rokyta D.R."/>
            <person name="Ward M.J."/>
        </authorList>
    </citation>
    <scope>NUCLEOTIDE SEQUENCE</scope>
    <source>
        <tissue evidence="2">Venom gland</tissue>
    </source>
</reference>
<name>A0A1W7RAZ2_9SCOR</name>